<organism evidence="1 2">
    <name type="scientific">Staphylococcus xylosus</name>
    <dbReference type="NCBI Taxonomy" id="1288"/>
    <lineage>
        <taxon>Bacteria</taxon>
        <taxon>Bacillati</taxon>
        <taxon>Bacillota</taxon>
        <taxon>Bacilli</taxon>
        <taxon>Bacillales</taxon>
        <taxon>Staphylococcaceae</taxon>
        <taxon>Staphylococcus</taxon>
    </lineage>
</organism>
<name>A0A418IRC4_STAXY</name>
<gene>
    <name evidence="1" type="ORF">BU097_02480</name>
</gene>
<dbReference type="RefSeq" id="WP_107557846.1">
    <property type="nucleotide sequence ID" value="NZ_QXUL01000007.1"/>
</dbReference>
<dbReference type="Pfam" id="PF07768">
    <property type="entry name" value="PVL_ORF50"/>
    <property type="match status" value="1"/>
</dbReference>
<reference evidence="1 2" key="1">
    <citation type="journal article" date="2016" name="Front. Microbiol.">
        <title>Comprehensive Phylogenetic Analysis of Bovine Non-aureus Staphylococci Species Based on Whole-Genome Sequencing.</title>
        <authorList>
            <person name="Naushad S."/>
            <person name="Barkema H.W."/>
            <person name="Luby C."/>
            <person name="Condas L.A."/>
            <person name="Nobrega D.B."/>
            <person name="Carson D.A."/>
            <person name="De Buck J."/>
        </authorList>
    </citation>
    <scope>NUCLEOTIDE SEQUENCE [LARGE SCALE GENOMIC DNA]</scope>
    <source>
        <strain evidence="1 2">SNUC 102</strain>
    </source>
</reference>
<dbReference type="OrthoDB" id="2414638at2"/>
<dbReference type="InterPro" id="IPR011688">
    <property type="entry name" value="PVL_Orf50"/>
</dbReference>
<accession>A0A418IRC4</accession>
<sequence length="115" mass="13964">METLLVKGKTYHIMGENLKCMYKNDLSKNYVSKRLLYGWTLHEACKAPRHYRLNDYRDVQKREQLKYSKMKNEQYKKLKHREDHPWLYDGTPQVHARSKYVADLMKNDIFPKVVK</sequence>
<evidence type="ECO:0000313" key="1">
    <source>
        <dbReference type="EMBL" id="RIN12414.1"/>
    </source>
</evidence>
<dbReference type="Proteomes" id="UP000285567">
    <property type="component" value="Unassembled WGS sequence"/>
</dbReference>
<comment type="caution">
    <text evidence="1">The sequence shown here is derived from an EMBL/GenBank/DDBJ whole genome shotgun (WGS) entry which is preliminary data.</text>
</comment>
<dbReference type="AlphaFoldDB" id="A0A418IRC4"/>
<evidence type="ECO:0000313" key="2">
    <source>
        <dbReference type="Proteomes" id="UP000285567"/>
    </source>
</evidence>
<dbReference type="EMBL" id="QXUL01000007">
    <property type="protein sequence ID" value="RIN12414.1"/>
    <property type="molecule type" value="Genomic_DNA"/>
</dbReference>
<protein>
    <submittedName>
        <fullName evidence="1">Uncharacterized protein</fullName>
    </submittedName>
</protein>
<keyword evidence="2" id="KW-1185">Reference proteome</keyword>
<proteinExistence type="predicted"/>